<keyword evidence="3" id="KW-1185">Reference proteome</keyword>
<dbReference type="Proteomes" id="UP000291124">
    <property type="component" value="Chromosome"/>
</dbReference>
<name>A0A4P6Y9W9_9FLAO</name>
<accession>A0A4P6Y9W9</accession>
<evidence type="ECO:0000313" key="3">
    <source>
        <dbReference type="Proteomes" id="UP000291124"/>
    </source>
</evidence>
<protein>
    <recommendedName>
        <fullName evidence="4">TerB family tellurite resistance protein</fullName>
    </recommendedName>
</protein>
<dbReference type="EMBL" id="CP037933">
    <property type="protein sequence ID" value="QBN17494.1"/>
    <property type="molecule type" value="Genomic_DNA"/>
</dbReference>
<reference evidence="3" key="1">
    <citation type="submission" date="2019-03" db="EMBL/GenBank/DDBJ databases">
        <title>Flavobacterium sp.</title>
        <authorList>
            <person name="Kim H."/>
        </authorList>
    </citation>
    <scope>NUCLEOTIDE SEQUENCE [LARGE SCALE GENOMIC DNA]</scope>
    <source>
        <strain evidence="3">GS13</strain>
    </source>
</reference>
<feature type="chain" id="PRO_5020728672" description="TerB family tellurite resistance protein" evidence="1">
    <location>
        <begin position="20"/>
        <end position="155"/>
    </location>
</feature>
<evidence type="ECO:0000313" key="2">
    <source>
        <dbReference type="EMBL" id="QBN17494.1"/>
    </source>
</evidence>
<dbReference type="RefSeq" id="WP_133275025.1">
    <property type="nucleotide sequence ID" value="NZ_CP037933.1"/>
</dbReference>
<evidence type="ECO:0000256" key="1">
    <source>
        <dbReference type="SAM" id="SignalP"/>
    </source>
</evidence>
<feature type="signal peptide" evidence="1">
    <location>
        <begin position="1"/>
        <end position="19"/>
    </location>
</feature>
<keyword evidence="1" id="KW-0732">Signal</keyword>
<gene>
    <name evidence="2" type="ORF">E1750_01340</name>
</gene>
<dbReference type="AlphaFoldDB" id="A0A4P6Y9W9"/>
<proteinExistence type="predicted"/>
<evidence type="ECO:0008006" key="4">
    <source>
        <dbReference type="Google" id="ProtNLM"/>
    </source>
</evidence>
<dbReference type="OrthoDB" id="793442at2"/>
<sequence>MKKIIFIALIALTSTMSFGQNFSELANVELKSKESCKSAESQVLTCANYLFSTPAEQAELNRLNAIKYIMKWMEATPDYTFDIGEKVMKLTNGETDLLSLYMAAMSKAVIENTGGKLSSDEMYNQSEKILVNYIAVADNKIKPSKKIKQLIKEMK</sequence>
<organism evidence="2 3">
    <name type="scientific">Flavobacterium nackdongense</name>
    <dbReference type="NCBI Taxonomy" id="2547394"/>
    <lineage>
        <taxon>Bacteria</taxon>
        <taxon>Pseudomonadati</taxon>
        <taxon>Bacteroidota</taxon>
        <taxon>Flavobacteriia</taxon>
        <taxon>Flavobacteriales</taxon>
        <taxon>Flavobacteriaceae</taxon>
        <taxon>Flavobacterium</taxon>
    </lineage>
</organism>
<dbReference type="KEGG" id="fnk:E1750_01340"/>